<dbReference type="InterPro" id="IPR027417">
    <property type="entry name" value="P-loop_NTPase"/>
</dbReference>
<proteinExistence type="predicted"/>
<dbReference type="EMBL" id="BAAAQM010000064">
    <property type="protein sequence ID" value="GAA1999130.1"/>
    <property type="molecule type" value="Genomic_DNA"/>
</dbReference>
<dbReference type="PROSITE" id="PS00211">
    <property type="entry name" value="ABC_TRANSPORTER_1"/>
    <property type="match status" value="1"/>
</dbReference>
<evidence type="ECO:0000259" key="5">
    <source>
        <dbReference type="Pfam" id="PF00005"/>
    </source>
</evidence>
<evidence type="ECO:0000313" key="7">
    <source>
        <dbReference type="Proteomes" id="UP001499854"/>
    </source>
</evidence>
<dbReference type="SUPFAM" id="SSF52540">
    <property type="entry name" value="P-loop containing nucleoside triphosphate hydrolases"/>
    <property type="match status" value="1"/>
</dbReference>
<evidence type="ECO:0000256" key="4">
    <source>
        <dbReference type="SAM" id="MobiDB-lite"/>
    </source>
</evidence>
<keyword evidence="7" id="KW-1185">Reference proteome</keyword>
<feature type="region of interest" description="Disordered" evidence="4">
    <location>
        <begin position="183"/>
        <end position="208"/>
    </location>
</feature>
<evidence type="ECO:0000256" key="2">
    <source>
        <dbReference type="ARBA" id="ARBA00022741"/>
    </source>
</evidence>
<sequence length="208" mass="21703">MPLSPSGAVVPEVSSGAAAPALVVAGLSWHIDGARILNDVTLSAAPGEFVAVIGPNGAGKTSLFNLITGTHRPDAGRVELLGRDVTALPVHRRARLGLGRSFQSSAVFPSLSVRENIRLAVHARMRRDRARPPAAAVTRAAEEYLERVRLTERTQADAAVLSHGDKRKVEIALVLAGAALGDPAGRADGRGRPGRDPAAAGGHQHLVR</sequence>
<keyword evidence="3" id="KW-0067">ATP-binding</keyword>
<dbReference type="Proteomes" id="UP001499854">
    <property type="component" value="Unassembled WGS sequence"/>
</dbReference>
<reference evidence="6 7" key="1">
    <citation type="journal article" date="2019" name="Int. J. Syst. Evol. Microbiol.">
        <title>The Global Catalogue of Microorganisms (GCM) 10K type strain sequencing project: providing services to taxonomists for standard genome sequencing and annotation.</title>
        <authorList>
            <consortium name="The Broad Institute Genomics Platform"/>
            <consortium name="The Broad Institute Genome Sequencing Center for Infectious Disease"/>
            <person name="Wu L."/>
            <person name="Ma J."/>
        </authorList>
    </citation>
    <scope>NUCLEOTIDE SEQUENCE [LARGE SCALE GENOMIC DNA]</scope>
    <source>
        <strain evidence="6 7">JCM 16013</strain>
    </source>
</reference>
<dbReference type="InterPro" id="IPR051120">
    <property type="entry name" value="ABC_AA/LPS_Transport"/>
</dbReference>
<name>A0ABN2T7B0_9ACTN</name>
<dbReference type="PANTHER" id="PTHR45772">
    <property type="entry name" value="CONSERVED COMPONENT OF ABC TRANSPORTER FOR NATURAL AMINO ACIDS-RELATED"/>
    <property type="match status" value="1"/>
</dbReference>
<organism evidence="6 7">
    <name type="scientific">Catenulispora subtropica</name>
    <dbReference type="NCBI Taxonomy" id="450798"/>
    <lineage>
        <taxon>Bacteria</taxon>
        <taxon>Bacillati</taxon>
        <taxon>Actinomycetota</taxon>
        <taxon>Actinomycetes</taxon>
        <taxon>Catenulisporales</taxon>
        <taxon>Catenulisporaceae</taxon>
        <taxon>Catenulispora</taxon>
    </lineage>
</organism>
<dbReference type="Pfam" id="PF00005">
    <property type="entry name" value="ABC_tran"/>
    <property type="match status" value="1"/>
</dbReference>
<evidence type="ECO:0000313" key="6">
    <source>
        <dbReference type="EMBL" id="GAA1999130.1"/>
    </source>
</evidence>
<gene>
    <name evidence="6" type="ORF">GCM10009838_75620</name>
</gene>
<evidence type="ECO:0000256" key="3">
    <source>
        <dbReference type="ARBA" id="ARBA00022840"/>
    </source>
</evidence>
<feature type="compositionally biased region" description="Basic and acidic residues" evidence="4">
    <location>
        <begin position="185"/>
        <end position="195"/>
    </location>
</feature>
<dbReference type="InterPro" id="IPR017871">
    <property type="entry name" value="ABC_transporter-like_CS"/>
</dbReference>
<protein>
    <recommendedName>
        <fullName evidence="5">ABC transporter domain-containing protein</fullName>
    </recommendedName>
</protein>
<comment type="caution">
    <text evidence="6">The sequence shown here is derived from an EMBL/GenBank/DDBJ whole genome shotgun (WGS) entry which is preliminary data.</text>
</comment>
<feature type="domain" description="ABC transporter" evidence="5">
    <location>
        <begin position="37"/>
        <end position="176"/>
    </location>
</feature>
<dbReference type="InterPro" id="IPR003439">
    <property type="entry name" value="ABC_transporter-like_ATP-bd"/>
</dbReference>
<evidence type="ECO:0000256" key="1">
    <source>
        <dbReference type="ARBA" id="ARBA00022448"/>
    </source>
</evidence>
<keyword evidence="1" id="KW-0813">Transport</keyword>
<accession>A0ABN2T7B0</accession>
<keyword evidence="2" id="KW-0547">Nucleotide-binding</keyword>
<dbReference type="Gene3D" id="3.40.50.300">
    <property type="entry name" value="P-loop containing nucleotide triphosphate hydrolases"/>
    <property type="match status" value="1"/>
</dbReference>